<gene>
    <name evidence="1" type="ORF">PC_RS02580</name>
</gene>
<dbReference type="InterPro" id="IPR029058">
    <property type="entry name" value="AB_hydrolase_fold"/>
</dbReference>
<dbReference type="EMBL" id="BX908798">
    <property type="protein sequence ID" value="SPJ31653.1"/>
    <property type="molecule type" value="Genomic_DNA"/>
</dbReference>
<protein>
    <recommendedName>
        <fullName evidence="3">Peptidase S9 prolyl oligopeptidase catalytic domain-containing protein</fullName>
    </recommendedName>
</protein>
<proteinExistence type="predicted"/>
<dbReference type="SUPFAM" id="SSF53474">
    <property type="entry name" value="alpha/beta-Hydrolases"/>
    <property type="match status" value="1"/>
</dbReference>
<dbReference type="PANTHER" id="PTHR12277">
    <property type="entry name" value="ALPHA/BETA HYDROLASE DOMAIN-CONTAINING PROTEIN"/>
    <property type="match status" value="1"/>
</dbReference>
<dbReference type="Proteomes" id="UP000000529">
    <property type="component" value="Chromosome"/>
</dbReference>
<dbReference type="Gene3D" id="3.40.50.1820">
    <property type="entry name" value="alpha/beta hydrolase"/>
    <property type="match status" value="1"/>
</dbReference>
<evidence type="ECO:0008006" key="3">
    <source>
        <dbReference type="Google" id="ProtNLM"/>
    </source>
</evidence>
<dbReference type="OrthoDB" id="21949at2"/>
<dbReference type="AlphaFoldDB" id="A0A2P9H9G8"/>
<sequence>MLNPVFVSRSYFCLDKTFSGKTGLGYLGRTIIWIKDKLKSVAIDALAYALFFVAARTVIFSSTHSFKKKCSAARVENSRLILQSLGGKELSLKMPDGHQISAMYLNSSACLEVLINKGAQKDNLQLTQEQVQEILWIPQDKQDLLHLVDRLGLTLKQHNGRDYVALGIPKNSSQIDSTHVISELNKANAGTVIYAPGSGHIFEFRRKTIGTFLVGYGMNMLVFNYSQTGRSEGKISEQATYENVEAAYEYLKKVKKLSNHKILGYGHCMGAGPILHLASKHSISTLVDRAPINMGTFAQLRLITLCKLPPFLYFLTDWVKPVMENCFRYANDERIAHVKGCLALIEATHDAMIPAEYIQNLFDLAKSAKSKVKLTLESDHDADLCGNDELLRLDLGKFLTEAQIIGY</sequence>
<evidence type="ECO:0000313" key="1">
    <source>
        <dbReference type="EMBL" id="SPJ31653.1"/>
    </source>
</evidence>
<dbReference type="RefSeq" id="WP_044044770.1">
    <property type="nucleotide sequence ID" value="NC_005861.2"/>
</dbReference>
<dbReference type="KEGG" id="pcu:PC_RS02580"/>
<organism evidence="1 2">
    <name type="scientific">Protochlamydia amoebophila (strain UWE25)</name>
    <dbReference type="NCBI Taxonomy" id="264201"/>
    <lineage>
        <taxon>Bacteria</taxon>
        <taxon>Pseudomonadati</taxon>
        <taxon>Chlamydiota</taxon>
        <taxon>Chlamydiia</taxon>
        <taxon>Parachlamydiales</taxon>
        <taxon>Parachlamydiaceae</taxon>
        <taxon>Candidatus Protochlamydia</taxon>
    </lineage>
</organism>
<dbReference type="PANTHER" id="PTHR12277:SF81">
    <property type="entry name" value="PROTEIN ABHD13"/>
    <property type="match status" value="1"/>
</dbReference>
<reference evidence="1 2" key="1">
    <citation type="journal article" date="2004" name="Science">
        <title>Illuminating the evolutionary history of chlamydiae.</title>
        <authorList>
            <person name="Horn M."/>
            <person name="Collingro A."/>
            <person name="Schmitz-Esser S."/>
            <person name="Beier C.L."/>
            <person name="Purkhold U."/>
            <person name="Fartmann B."/>
            <person name="Brandt P."/>
            <person name="Nyakatura G.J."/>
            <person name="Droege M."/>
            <person name="Frishman D."/>
            <person name="Rattei T."/>
            <person name="Mewes H."/>
            <person name="Wagner M."/>
        </authorList>
    </citation>
    <scope>NUCLEOTIDE SEQUENCE [LARGE SCALE GENOMIC DNA]</scope>
    <source>
        <strain evidence="1 2">UWE25</strain>
    </source>
</reference>
<accession>A0A2P9H9G8</accession>
<keyword evidence="2" id="KW-1185">Reference proteome</keyword>
<name>A0A2P9H9G8_PARUW</name>
<dbReference type="STRING" id="264201.pc0538"/>
<evidence type="ECO:0000313" key="2">
    <source>
        <dbReference type="Proteomes" id="UP000000529"/>
    </source>
</evidence>